<dbReference type="InterPro" id="IPR050229">
    <property type="entry name" value="GlpE_sulfurtransferase"/>
</dbReference>
<dbReference type="SUPFAM" id="SSF52821">
    <property type="entry name" value="Rhodanese/Cell cycle control phosphatase"/>
    <property type="match status" value="1"/>
</dbReference>
<proteinExistence type="predicted"/>
<accession>A0A2S9K3A7</accession>
<dbReference type="SMART" id="SM00450">
    <property type="entry name" value="RHOD"/>
    <property type="match status" value="1"/>
</dbReference>
<dbReference type="PANTHER" id="PTHR43031">
    <property type="entry name" value="FAD-DEPENDENT OXIDOREDUCTASE"/>
    <property type="match status" value="1"/>
</dbReference>
<evidence type="ECO:0000313" key="2">
    <source>
        <dbReference type="EMBL" id="PRD64874.1"/>
    </source>
</evidence>
<keyword evidence="2" id="KW-0378">Hydrolase</keyword>
<dbReference type="OrthoDB" id="9814704at2"/>
<keyword evidence="3" id="KW-1185">Reference proteome</keyword>
<dbReference type="EMBL" id="PVLQ01000042">
    <property type="protein sequence ID" value="PRD64874.1"/>
    <property type="molecule type" value="Genomic_DNA"/>
</dbReference>
<dbReference type="Pfam" id="PF00581">
    <property type="entry name" value="Rhodanese"/>
    <property type="match status" value="1"/>
</dbReference>
<dbReference type="InterPro" id="IPR036873">
    <property type="entry name" value="Rhodanese-like_dom_sf"/>
</dbReference>
<dbReference type="Proteomes" id="UP000238589">
    <property type="component" value="Unassembled WGS sequence"/>
</dbReference>
<name>A0A2S9K3A7_9BURK</name>
<dbReference type="Gene3D" id="3.40.250.10">
    <property type="entry name" value="Rhodanese-like domain"/>
    <property type="match status" value="1"/>
</dbReference>
<gene>
    <name evidence="2" type="ORF">C6P64_12240</name>
</gene>
<dbReference type="CDD" id="cd00158">
    <property type="entry name" value="RHOD"/>
    <property type="match status" value="1"/>
</dbReference>
<feature type="domain" description="Rhodanese" evidence="1">
    <location>
        <begin position="22"/>
        <end position="112"/>
    </location>
</feature>
<dbReference type="GO" id="GO:0016787">
    <property type="term" value="F:hydrolase activity"/>
    <property type="evidence" value="ECO:0007669"/>
    <property type="project" value="UniProtKB-KW"/>
</dbReference>
<dbReference type="RefSeq" id="WP_105748852.1">
    <property type="nucleotide sequence ID" value="NZ_PVLQ01000042.1"/>
</dbReference>
<evidence type="ECO:0000313" key="3">
    <source>
        <dbReference type="Proteomes" id="UP000238589"/>
    </source>
</evidence>
<comment type="caution">
    <text evidence="2">The sequence shown here is derived from an EMBL/GenBank/DDBJ whole genome shotgun (WGS) entry which is preliminary data.</text>
</comment>
<reference evidence="2 3" key="1">
    <citation type="submission" date="2018-03" db="EMBL/GenBank/DDBJ databases">
        <title>Comparative genomics illustrates the genes involved in a hyperalkaliphilic mechanisms of Serpentinomonas isolated from highly-alkaline calcium-rich serpentinized springs.</title>
        <authorList>
            <person name="Suzuki S."/>
            <person name="Ishii S."/>
            <person name="Walworth N."/>
            <person name="Bird L."/>
            <person name="Kuenen J.G."/>
            <person name="Nealson K.H."/>
        </authorList>
    </citation>
    <scope>NUCLEOTIDE SEQUENCE [LARGE SCALE GENOMIC DNA]</scope>
    <source>
        <strain evidence="2 3">P1</strain>
    </source>
</reference>
<dbReference type="PROSITE" id="PS50206">
    <property type="entry name" value="RHODANESE_3"/>
    <property type="match status" value="1"/>
</dbReference>
<organism evidence="2 3">
    <name type="scientific">Malikia granosa</name>
    <dbReference type="NCBI Taxonomy" id="263067"/>
    <lineage>
        <taxon>Bacteria</taxon>
        <taxon>Pseudomonadati</taxon>
        <taxon>Pseudomonadota</taxon>
        <taxon>Betaproteobacteria</taxon>
        <taxon>Burkholderiales</taxon>
        <taxon>Comamonadaceae</taxon>
        <taxon>Malikia</taxon>
    </lineage>
</organism>
<dbReference type="AlphaFoldDB" id="A0A2S9K3A7"/>
<dbReference type="PANTHER" id="PTHR43031:SF1">
    <property type="entry name" value="PYRIDINE NUCLEOTIDE-DISULPHIDE OXIDOREDUCTASE"/>
    <property type="match status" value="1"/>
</dbReference>
<protein>
    <submittedName>
        <fullName evidence="2">Hydrolase</fullName>
    </submittedName>
</protein>
<sequence>MSQNMELPQAREVCPTTTRRLVGEGALLVDVRERSEIDALAFDVPELVVMPLSEFEQRYSELPRDRELVIVCRSGNRSLKATYFLMYQGYSRVSNMSGGMVKWLSKGFPVVGQRFEAPAASASCCAGSGCAPSTADNGACCGASADQAQAETASSCCSTTAAKTSCC</sequence>
<evidence type="ECO:0000259" key="1">
    <source>
        <dbReference type="PROSITE" id="PS50206"/>
    </source>
</evidence>
<dbReference type="InterPro" id="IPR001763">
    <property type="entry name" value="Rhodanese-like_dom"/>
</dbReference>